<evidence type="ECO:0000313" key="9">
    <source>
        <dbReference type="EMBL" id="ASV69020.1"/>
    </source>
</evidence>
<feature type="transmembrane region" description="Helical" evidence="7">
    <location>
        <begin position="194"/>
        <end position="212"/>
    </location>
</feature>
<feature type="transmembrane region" description="Helical" evidence="7">
    <location>
        <begin position="110"/>
        <end position="133"/>
    </location>
</feature>
<dbReference type="RefSeq" id="WP_095372584.1">
    <property type="nucleotide sequence ID" value="NZ_CP022983.1"/>
</dbReference>
<dbReference type="KEGG" id="bko:CKF48_17975"/>
<feature type="transmembrane region" description="Helical" evidence="7">
    <location>
        <begin position="218"/>
        <end position="235"/>
    </location>
</feature>
<evidence type="ECO:0000256" key="1">
    <source>
        <dbReference type="ARBA" id="ARBA00004651"/>
    </source>
</evidence>
<evidence type="ECO:0000259" key="8">
    <source>
        <dbReference type="Pfam" id="PF00482"/>
    </source>
</evidence>
<dbReference type="InterPro" id="IPR003004">
    <property type="entry name" value="GspF/PilC"/>
</dbReference>
<keyword evidence="10" id="KW-1185">Reference proteome</keyword>
<evidence type="ECO:0000256" key="2">
    <source>
        <dbReference type="ARBA" id="ARBA00005745"/>
    </source>
</evidence>
<dbReference type="Proteomes" id="UP000215137">
    <property type="component" value="Chromosome"/>
</dbReference>
<feature type="domain" description="Type II secretion system protein GspF" evidence="8">
    <location>
        <begin position="213"/>
        <end position="335"/>
    </location>
</feature>
<dbReference type="PANTHER" id="PTHR30012">
    <property type="entry name" value="GENERAL SECRETION PATHWAY PROTEIN"/>
    <property type="match status" value="1"/>
</dbReference>
<evidence type="ECO:0000256" key="5">
    <source>
        <dbReference type="ARBA" id="ARBA00022989"/>
    </source>
</evidence>
<proteinExistence type="inferred from homology"/>
<dbReference type="PANTHER" id="PTHR30012:SF0">
    <property type="entry name" value="TYPE II SECRETION SYSTEM PROTEIN F-RELATED"/>
    <property type="match status" value="1"/>
</dbReference>
<protein>
    <submittedName>
        <fullName evidence="9">Competence protein ComG</fullName>
    </submittedName>
</protein>
<dbReference type="InterPro" id="IPR018076">
    <property type="entry name" value="T2SS_GspF_dom"/>
</dbReference>
<sequence length="343" mass="39890">MKKVKWTLKEQCDFLKKVGELLSRGYSLSEAMASSSLQLTLEKKLQLQEVIYQLKEGFHLHSALGSMNFNSHLVGYVFFAEQHGGLQQAFIDGSEMMQKRGEDMRKLKKALMYPCFLFIITILLFFLVDKIILPRFTSLFQSMNVNENTFMVLLQWIGSVAPLFLIVMFTLLLLCSLYYYFIFRRFSMIRQVSLVVRIPIIGKLVALFYTHYFAIQLHYLLAGGMSITTSLNLFAKDEKQPLMKEVGQYLRRKLENGEQLDELIQVFPFLELDLRAVIRHGQQNGKLEEELQFFSRYCLQLLEEKIDQIMKVTQPAIYLIVGCLIISLYLAVMLPMFQLMEGV</sequence>
<dbReference type="Gene3D" id="1.20.81.30">
    <property type="entry name" value="Type II secretion system (T2SS), domain F"/>
    <property type="match status" value="2"/>
</dbReference>
<accession>A0A248TLQ6</accession>
<organism evidence="9 10">
    <name type="scientific">Cytobacillus kochii</name>
    <dbReference type="NCBI Taxonomy" id="859143"/>
    <lineage>
        <taxon>Bacteria</taxon>
        <taxon>Bacillati</taxon>
        <taxon>Bacillota</taxon>
        <taxon>Bacilli</taxon>
        <taxon>Bacillales</taxon>
        <taxon>Bacillaceae</taxon>
        <taxon>Cytobacillus</taxon>
    </lineage>
</organism>
<keyword evidence="3" id="KW-1003">Cell membrane</keyword>
<dbReference type="AlphaFoldDB" id="A0A248TLQ6"/>
<evidence type="ECO:0000256" key="6">
    <source>
        <dbReference type="ARBA" id="ARBA00023136"/>
    </source>
</evidence>
<dbReference type="OrthoDB" id="1638902at2"/>
<dbReference type="EMBL" id="CP022983">
    <property type="protein sequence ID" value="ASV69020.1"/>
    <property type="molecule type" value="Genomic_DNA"/>
</dbReference>
<evidence type="ECO:0000256" key="4">
    <source>
        <dbReference type="ARBA" id="ARBA00022692"/>
    </source>
</evidence>
<evidence type="ECO:0000256" key="3">
    <source>
        <dbReference type="ARBA" id="ARBA00022475"/>
    </source>
</evidence>
<gene>
    <name evidence="9" type="ORF">CKF48_17975</name>
</gene>
<feature type="transmembrane region" description="Helical" evidence="7">
    <location>
        <begin position="153"/>
        <end position="182"/>
    </location>
</feature>
<feature type="transmembrane region" description="Helical" evidence="7">
    <location>
        <begin position="316"/>
        <end position="337"/>
    </location>
</feature>
<comment type="subcellular location">
    <subcellularLocation>
        <location evidence="1">Cell membrane</location>
        <topology evidence="1">Multi-pass membrane protein</topology>
    </subcellularLocation>
</comment>
<dbReference type="NCBIfam" id="NF041012">
    <property type="entry name" value="T4P_ComGB"/>
    <property type="match status" value="1"/>
</dbReference>
<evidence type="ECO:0000313" key="10">
    <source>
        <dbReference type="Proteomes" id="UP000215137"/>
    </source>
</evidence>
<keyword evidence="5 7" id="KW-1133">Transmembrane helix</keyword>
<dbReference type="InterPro" id="IPR047692">
    <property type="entry name" value="T4P_ComGB"/>
</dbReference>
<evidence type="ECO:0000256" key="7">
    <source>
        <dbReference type="SAM" id="Phobius"/>
    </source>
</evidence>
<reference evidence="9 10" key="1">
    <citation type="submission" date="2017-08" db="EMBL/GenBank/DDBJ databases">
        <title>Complete Genome Sequence of Bacillus kochii Oregon-R-modENCODE STRAIN BDGP4, isolated from Drosophila melanogaster gut.</title>
        <authorList>
            <person name="Wan K.H."/>
            <person name="Yu C."/>
            <person name="Park S."/>
            <person name="Hammonds A.S."/>
            <person name="Booth B.W."/>
            <person name="Celniker S.E."/>
        </authorList>
    </citation>
    <scope>NUCLEOTIDE SEQUENCE [LARGE SCALE GENOMIC DNA]</scope>
    <source>
        <strain evidence="9 10">BDGP4</strain>
    </source>
</reference>
<dbReference type="PRINTS" id="PR00812">
    <property type="entry name" value="BCTERIALGSPF"/>
</dbReference>
<dbReference type="InterPro" id="IPR042094">
    <property type="entry name" value="T2SS_GspF_sf"/>
</dbReference>
<dbReference type="GO" id="GO:0005886">
    <property type="term" value="C:plasma membrane"/>
    <property type="evidence" value="ECO:0007669"/>
    <property type="project" value="UniProtKB-SubCell"/>
</dbReference>
<keyword evidence="4 7" id="KW-0812">Transmembrane</keyword>
<feature type="domain" description="Type II secretion system protein GspF" evidence="8">
    <location>
        <begin position="14"/>
        <end position="128"/>
    </location>
</feature>
<keyword evidence="6 7" id="KW-0472">Membrane</keyword>
<comment type="similarity">
    <text evidence="2">Belongs to the GSP F family.</text>
</comment>
<name>A0A248TLQ6_9BACI</name>
<dbReference type="Pfam" id="PF00482">
    <property type="entry name" value="T2SSF"/>
    <property type="match status" value="2"/>
</dbReference>